<dbReference type="EMBL" id="CADEPI010000162">
    <property type="protein sequence ID" value="CAB3378310.1"/>
    <property type="molecule type" value="Genomic_DNA"/>
</dbReference>
<comment type="caution">
    <text evidence="1">The sequence shown here is derived from an EMBL/GenBank/DDBJ whole genome shotgun (WGS) entry which is preliminary data.</text>
</comment>
<evidence type="ECO:0000313" key="1">
    <source>
        <dbReference type="EMBL" id="CAB3378310.1"/>
    </source>
</evidence>
<keyword evidence="2" id="KW-1185">Reference proteome</keyword>
<name>A0A8S1D3U6_9INSE</name>
<evidence type="ECO:0000313" key="2">
    <source>
        <dbReference type="Proteomes" id="UP000494165"/>
    </source>
</evidence>
<organism evidence="1 2">
    <name type="scientific">Cloeon dipterum</name>
    <dbReference type="NCBI Taxonomy" id="197152"/>
    <lineage>
        <taxon>Eukaryota</taxon>
        <taxon>Metazoa</taxon>
        <taxon>Ecdysozoa</taxon>
        <taxon>Arthropoda</taxon>
        <taxon>Hexapoda</taxon>
        <taxon>Insecta</taxon>
        <taxon>Pterygota</taxon>
        <taxon>Palaeoptera</taxon>
        <taxon>Ephemeroptera</taxon>
        <taxon>Pisciforma</taxon>
        <taxon>Baetidae</taxon>
        <taxon>Cloeon</taxon>
    </lineage>
</organism>
<dbReference type="OrthoDB" id="1925699at2759"/>
<dbReference type="Pfam" id="PF11901">
    <property type="entry name" value="DM9"/>
    <property type="match status" value="1"/>
</dbReference>
<dbReference type="AlphaFoldDB" id="A0A8S1D3U6"/>
<dbReference type="Proteomes" id="UP000494165">
    <property type="component" value="Unassembled WGS sequence"/>
</dbReference>
<proteinExistence type="predicted"/>
<reference evidence="1 2" key="1">
    <citation type="submission" date="2020-04" db="EMBL/GenBank/DDBJ databases">
        <authorList>
            <person name="Alioto T."/>
            <person name="Alioto T."/>
            <person name="Gomez Garrido J."/>
        </authorList>
    </citation>
    <scope>NUCLEOTIDE SEQUENCE [LARGE SCALE GENOMIC DNA]</scope>
</reference>
<sequence>MALQWAQWNNIRKDRSKDVNLKVVTSLLFPDDESELEPIIVVARAWHQGNLLSGYVRVDQALGYFAHQGRVIKKDEFQLLNTHGSLAWRPFKEGDDLPGCALQAGRTVQNEPIFVGMVQGKVCFIAGKRGVVEKRSFFVLLMQADPDPSESDYESDGSLSV</sequence>
<gene>
    <name evidence="1" type="ORF">CLODIP_2_CD03424</name>
</gene>
<accession>A0A8S1D3U6</accession>
<protein>
    <submittedName>
        <fullName evidence="1">Uncharacterized protein</fullName>
    </submittedName>
</protein>
<dbReference type="InterPro" id="IPR006616">
    <property type="entry name" value="DM9_repeat"/>
</dbReference>